<gene>
    <name evidence="5" type="ORF">AFUS01_LOCUS20244</name>
</gene>
<protein>
    <recommendedName>
        <fullName evidence="4">RING-type domain-containing protein</fullName>
    </recommendedName>
</protein>
<dbReference type="AlphaFoldDB" id="A0A8J2K8N6"/>
<dbReference type="GO" id="GO:0043161">
    <property type="term" value="P:proteasome-mediated ubiquitin-dependent protein catabolic process"/>
    <property type="evidence" value="ECO:0007669"/>
    <property type="project" value="TreeGrafter"/>
</dbReference>
<dbReference type="PANTHER" id="PTHR45877">
    <property type="entry name" value="E3 UBIQUITIN-PROTEIN LIGASE SIAH2"/>
    <property type="match status" value="1"/>
</dbReference>
<feature type="domain" description="RING-type" evidence="4">
    <location>
        <begin position="27"/>
        <end position="65"/>
    </location>
</feature>
<dbReference type="InterPro" id="IPR001841">
    <property type="entry name" value="Znf_RING"/>
</dbReference>
<evidence type="ECO:0000313" key="6">
    <source>
        <dbReference type="Proteomes" id="UP000708208"/>
    </source>
</evidence>
<keyword evidence="1 3" id="KW-0863">Zinc-finger</keyword>
<dbReference type="GO" id="GO:0005737">
    <property type="term" value="C:cytoplasm"/>
    <property type="evidence" value="ECO:0007669"/>
    <property type="project" value="TreeGrafter"/>
</dbReference>
<keyword evidence="1 3" id="KW-0479">Metal-binding</keyword>
<evidence type="ECO:0000256" key="2">
    <source>
        <dbReference type="ARBA" id="ARBA00022833"/>
    </source>
</evidence>
<name>A0A8J2K8N6_9HEXA</name>
<keyword evidence="6" id="KW-1185">Reference proteome</keyword>
<dbReference type="GO" id="GO:0008270">
    <property type="term" value="F:zinc ion binding"/>
    <property type="evidence" value="ECO:0007669"/>
    <property type="project" value="UniProtKB-KW"/>
</dbReference>
<dbReference type="EMBL" id="CAJVCH010217347">
    <property type="protein sequence ID" value="CAG7731668.1"/>
    <property type="molecule type" value="Genomic_DNA"/>
</dbReference>
<sequence>MDLPSNESSLYKNLSANQYSDVESFDCPVCYSMVLPPIKTVCVNRHIVCNNCIPQLQTPVCPKCRLPMEEYPRSFELEHILKSMLTSSNSRPCPYADYGCKVVTNIENSEQLAEHERQCNYRLIKLSSQYTRICDELYVRLQKRQLCNK</sequence>
<comment type="caution">
    <text evidence="5">The sequence shown here is derived from an EMBL/GenBank/DDBJ whole genome shotgun (WGS) entry which is preliminary data.</text>
</comment>
<dbReference type="OrthoDB" id="10009200at2759"/>
<keyword evidence="2" id="KW-0862">Zinc</keyword>
<organism evidence="5 6">
    <name type="scientific">Allacma fusca</name>
    <dbReference type="NCBI Taxonomy" id="39272"/>
    <lineage>
        <taxon>Eukaryota</taxon>
        <taxon>Metazoa</taxon>
        <taxon>Ecdysozoa</taxon>
        <taxon>Arthropoda</taxon>
        <taxon>Hexapoda</taxon>
        <taxon>Collembola</taxon>
        <taxon>Symphypleona</taxon>
        <taxon>Sminthuridae</taxon>
        <taxon>Allacma</taxon>
    </lineage>
</organism>
<dbReference type="PANTHER" id="PTHR45877:SF2">
    <property type="entry name" value="E3 UBIQUITIN-PROTEIN LIGASE SINA-RELATED"/>
    <property type="match status" value="1"/>
</dbReference>
<reference evidence="5" key="1">
    <citation type="submission" date="2021-06" db="EMBL/GenBank/DDBJ databases">
        <authorList>
            <person name="Hodson N. C."/>
            <person name="Mongue J. A."/>
            <person name="Jaron S. K."/>
        </authorList>
    </citation>
    <scope>NUCLEOTIDE SEQUENCE</scope>
</reference>
<evidence type="ECO:0000259" key="4">
    <source>
        <dbReference type="PROSITE" id="PS50089"/>
    </source>
</evidence>
<accession>A0A8J2K8N6</accession>
<evidence type="ECO:0000256" key="1">
    <source>
        <dbReference type="ARBA" id="ARBA00022771"/>
    </source>
</evidence>
<dbReference type="Proteomes" id="UP000708208">
    <property type="component" value="Unassembled WGS sequence"/>
</dbReference>
<evidence type="ECO:0000313" key="5">
    <source>
        <dbReference type="EMBL" id="CAG7731668.1"/>
    </source>
</evidence>
<dbReference type="InterPro" id="IPR004162">
    <property type="entry name" value="SINA-like_animal"/>
</dbReference>
<evidence type="ECO:0000256" key="3">
    <source>
        <dbReference type="PROSITE-ProRule" id="PRU00175"/>
    </source>
</evidence>
<dbReference type="GO" id="GO:0031624">
    <property type="term" value="F:ubiquitin conjugating enzyme binding"/>
    <property type="evidence" value="ECO:0007669"/>
    <property type="project" value="TreeGrafter"/>
</dbReference>
<proteinExistence type="predicted"/>
<dbReference type="PROSITE" id="PS50089">
    <property type="entry name" value="ZF_RING_2"/>
    <property type="match status" value="1"/>
</dbReference>
<dbReference type="GO" id="GO:0061630">
    <property type="term" value="F:ubiquitin protein ligase activity"/>
    <property type="evidence" value="ECO:0007669"/>
    <property type="project" value="TreeGrafter"/>
</dbReference>